<evidence type="ECO:0000259" key="1">
    <source>
        <dbReference type="Pfam" id="PF05685"/>
    </source>
</evidence>
<evidence type="ECO:0000313" key="2">
    <source>
        <dbReference type="EMBL" id="MFC0530861.1"/>
    </source>
</evidence>
<protein>
    <submittedName>
        <fullName evidence="2">Uma2 family endonuclease</fullName>
    </submittedName>
</protein>
<dbReference type="PANTHER" id="PTHR35400:SF3">
    <property type="entry name" value="SLL1072 PROTEIN"/>
    <property type="match status" value="1"/>
</dbReference>
<accession>A0ABV6M816</accession>
<dbReference type="InterPro" id="IPR008538">
    <property type="entry name" value="Uma2"/>
</dbReference>
<dbReference type="InterPro" id="IPR011335">
    <property type="entry name" value="Restrct_endonuc-II-like"/>
</dbReference>
<name>A0ABV6M816_9ACTN</name>
<keyword evidence="2" id="KW-0378">Hydrolase</keyword>
<keyword evidence="3" id="KW-1185">Reference proteome</keyword>
<dbReference type="PANTHER" id="PTHR35400">
    <property type="entry name" value="SLR1083 PROTEIN"/>
    <property type="match status" value="1"/>
</dbReference>
<dbReference type="RefSeq" id="WP_377254244.1">
    <property type="nucleotide sequence ID" value="NZ_JBHLUH010000052.1"/>
</dbReference>
<sequence>MAPRLEAPDRPWMETDLRAIPRDNHRYEIIDGALHVSAPLDDDHRRLVEHVAGDLRTAVPPGWTVTSGVGLHAGASYLTPDVTVLLPGTPKGGTWVESADVALVVEVECPSSRRFDRCVKPGLYADAGIDAFWRIERTSNGPVAHLYARAAVGHYDLHRSVNPGECVTAELPYAVQVAPATWPMPSSSGAASPRPAASRDD</sequence>
<dbReference type="GO" id="GO:0004519">
    <property type="term" value="F:endonuclease activity"/>
    <property type="evidence" value="ECO:0007669"/>
    <property type="project" value="UniProtKB-KW"/>
</dbReference>
<evidence type="ECO:0000313" key="3">
    <source>
        <dbReference type="Proteomes" id="UP001589867"/>
    </source>
</evidence>
<dbReference type="InterPro" id="IPR012296">
    <property type="entry name" value="Nuclease_put_TT1808"/>
</dbReference>
<feature type="domain" description="Putative restriction endonuclease" evidence="1">
    <location>
        <begin position="17"/>
        <end position="170"/>
    </location>
</feature>
<keyword evidence="2" id="KW-0540">Nuclease</keyword>
<reference evidence="2 3" key="1">
    <citation type="submission" date="2024-09" db="EMBL/GenBank/DDBJ databases">
        <authorList>
            <person name="Sun Q."/>
            <person name="Mori K."/>
        </authorList>
    </citation>
    <scope>NUCLEOTIDE SEQUENCE [LARGE SCALE GENOMIC DNA]</scope>
    <source>
        <strain evidence="2 3">TBRC 3947</strain>
    </source>
</reference>
<keyword evidence="2" id="KW-0255">Endonuclease</keyword>
<organism evidence="2 3">
    <name type="scientific">Phytohabitans kaempferiae</name>
    <dbReference type="NCBI Taxonomy" id="1620943"/>
    <lineage>
        <taxon>Bacteria</taxon>
        <taxon>Bacillati</taxon>
        <taxon>Actinomycetota</taxon>
        <taxon>Actinomycetes</taxon>
        <taxon>Micromonosporales</taxon>
        <taxon>Micromonosporaceae</taxon>
    </lineage>
</organism>
<dbReference type="CDD" id="cd06260">
    <property type="entry name" value="DUF820-like"/>
    <property type="match status" value="1"/>
</dbReference>
<proteinExistence type="predicted"/>
<dbReference type="EMBL" id="JBHLUH010000052">
    <property type="protein sequence ID" value="MFC0530861.1"/>
    <property type="molecule type" value="Genomic_DNA"/>
</dbReference>
<dbReference type="SUPFAM" id="SSF52980">
    <property type="entry name" value="Restriction endonuclease-like"/>
    <property type="match status" value="1"/>
</dbReference>
<dbReference type="Pfam" id="PF05685">
    <property type="entry name" value="Uma2"/>
    <property type="match status" value="1"/>
</dbReference>
<gene>
    <name evidence="2" type="ORF">ACFFIA_24765</name>
</gene>
<dbReference type="Proteomes" id="UP001589867">
    <property type="component" value="Unassembled WGS sequence"/>
</dbReference>
<dbReference type="Gene3D" id="3.90.1570.10">
    <property type="entry name" value="tt1808, chain A"/>
    <property type="match status" value="1"/>
</dbReference>
<comment type="caution">
    <text evidence="2">The sequence shown here is derived from an EMBL/GenBank/DDBJ whole genome shotgun (WGS) entry which is preliminary data.</text>
</comment>